<evidence type="ECO:0000256" key="7">
    <source>
        <dbReference type="ARBA" id="ARBA00023136"/>
    </source>
</evidence>
<dbReference type="AlphaFoldDB" id="A0A0M8PBZ1"/>
<name>A0A0M8PBZ1_RHORH</name>
<dbReference type="PANTHER" id="PTHR43790:SF3">
    <property type="entry name" value="D-ALLOSE IMPORT ATP-BINDING PROTEIN ALSA-RELATED"/>
    <property type="match status" value="1"/>
</dbReference>
<dbReference type="PROSITE" id="PS50893">
    <property type="entry name" value="ABC_TRANSPORTER_2"/>
    <property type="match status" value="2"/>
</dbReference>
<dbReference type="PANTHER" id="PTHR43790">
    <property type="entry name" value="CARBOHYDRATE TRANSPORT ATP-BINDING PROTEIN MG119-RELATED"/>
    <property type="match status" value="1"/>
</dbReference>
<keyword evidence="1" id="KW-0813">Transport</keyword>
<feature type="domain" description="ABC transporter" evidence="8">
    <location>
        <begin position="13"/>
        <end position="255"/>
    </location>
</feature>
<dbReference type="EMBL" id="AZYO01000132">
    <property type="protein sequence ID" value="KOS53306.1"/>
    <property type="molecule type" value="Genomic_DNA"/>
</dbReference>
<dbReference type="InterPro" id="IPR003439">
    <property type="entry name" value="ABC_transporter-like_ATP-bd"/>
</dbReference>
<keyword evidence="4" id="KW-0547">Nucleotide-binding</keyword>
<dbReference type="Proteomes" id="UP000037712">
    <property type="component" value="Unassembled WGS sequence"/>
</dbReference>
<dbReference type="CDD" id="cd03216">
    <property type="entry name" value="ABC_Carb_Monos_I"/>
    <property type="match status" value="1"/>
</dbReference>
<proteinExistence type="predicted"/>
<dbReference type="SUPFAM" id="SSF52540">
    <property type="entry name" value="P-loop containing nucleoside triphosphate hydrolases"/>
    <property type="match status" value="2"/>
</dbReference>
<comment type="caution">
    <text evidence="9">The sequence shown here is derived from an EMBL/GenBank/DDBJ whole genome shotgun (WGS) entry which is preliminary data.</text>
</comment>
<sequence length="512" mass="55528">MTTNPPPSEGQAVAIRSFSKTFPGQRALTDFDLSLGPGEIRALVGENGCGKSTFIKCLAGYQAPDTGAQLTVHGTELTIPYTATQAAERGLVFVHQDFGIVPTLTVMENLALGSGFETKAGRIQWRAQAQRATDALTTLGREDIPPHALASTLSASEHAIIAIARALTNAKAGANLLVLDEPTAALPQAEVDVLFQVVRHLAAQGTAVLFVSHRLQEVFDFAHRVTVLRDSRKVGTFDVAALDERTLVQKIVGRELGALYPEAAPRAREKVILEVEGLTGTRVSDVSFTAHRGEILGIAGLQGSGRSEILRLIFGAQRRRGGRIRLNGKDVTFRHPASAIEAGIAHVPEDRIHHGVFGRMTVAENLSLLTVGRYWKFGRIQSKPEKKRVRELIGSYDIRPGNAEQLMGRLSGGNQQKGVLAKWLEIDPAVLLLDEPAQGVDVGSKSDIYHVIEQWVVEHGSAVIMVSSDFEDLNALCHRVLVLRDGQLVAELENESKTVDRMVEHAYLKDAG</sequence>
<dbReference type="InterPro" id="IPR003593">
    <property type="entry name" value="AAA+_ATPase"/>
</dbReference>
<organism evidence="9 10">
    <name type="scientific">Rhodococcus rhodochrous KG-21</name>
    <dbReference type="NCBI Taxonomy" id="1441923"/>
    <lineage>
        <taxon>Bacteria</taxon>
        <taxon>Bacillati</taxon>
        <taxon>Actinomycetota</taxon>
        <taxon>Actinomycetes</taxon>
        <taxon>Mycobacteriales</taxon>
        <taxon>Nocardiaceae</taxon>
        <taxon>Rhodococcus</taxon>
    </lineage>
</organism>
<protein>
    <submittedName>
        <fullName evidence="9">ATPase</fullName>
    </submittedName>
</protein>
<reference evidence="9 10" key="1">
    <citation type="journal article" date="2015" name="Genome Announc.">
        <title>Draft Genome Sequence of Rhodococcus rhodochrous Strain KG-21, a Soil Isolate from Oil Fields of Krishna-Godavari Basin, India.</title>
        <authorList>
            <person name="Dawar C."/>
            <person name="Aggarwal R.K."/>
        </authorList>
    </citation>
    <scope>NUCLEOTIDE SEQUENCE [LARGE SCALE GENOMIC DNA]</scope>
    <source>
        <strain evidence="9 10">KG-21</strain>
    </source>
</reference>
<evidence type="ECO:0000259" key="8">
    <source>
        <dbReference type="PROSITE" id="PS50893"/>
    </source>
</evidence>
<accession>A0A0M8PBZ1</accession>
<dbReference type="Gene3D" id="3.40.50.300">
    <property type="entry name" value="P-loop containing nucleotide triphosphate hydrolases"/>
    <property type="match status" value="2"/>
</dbReference>
<evidence type="ECO:0000313" key="10">
    <source>
        <dbReference type="Proteomes" id="UP000037712"/>
    </source>
</evidence>
<dbReference type="CDD" id="cd03215">
    <property type="entry name" value="ABC_Carb_Monos_II"/>
    <property type="match status" value="1"/>
</dbReference>
<dbReference type="RefSeq" id="WP_054375199.1">
    <property type="nucleotide sequence ID" value="NZ_AZYO01000132.1"/>
</dbReference>
<evidence type="ECO:0000256" key="5">
    <source>
        <dbReference type="ARBA" id="ARBA00022840"/>
    </source>
</evidence>
<dbReference type="InterPro" id="IPR027417">
    <property type="entry name" value="P-loop_NTPase"/>
</dbReference>
<keyword evidence="6" id="KW-1278">Translocase</keyword>
<reference evidence="10" key="2">
    <citation type="submission" date="2015-01" db="EMBL/GenBank/DDBJ databases">
        <title>Draft genome sequence of potential hydrocarbon metabolising strain of Rhodococcus rhodochrous.</title>
        <authorList>
            <person name="Aggarwal R.K."/>
            <person name="Dawar C."/>
        </authorList>
    </citation>
    <scope>NUCLEOTIDE SEQUENCE [LARGE SCALE GENOMIC DNA]</scope>
    <source>
        <strain evidence="10">KG-21</strain>
    </source>
</reference>
<dbReference type="Pfam" id="PF00005">
    <property type="entry name" value="ABC_tran"/>
    <property type="match status" value="2"/>
</dbReference>
<dbReference type="PATRIC" id="fig|1441923.3.peg.5722"/>
<dbReference type="InterPro" id="IPR050107">
    <property type="entry name" value="ABC_carbohydrate_import_ATPase"/>
</dbReference>
<evidence type="ECO:0000256" key="4">
    <source>
        <dbReference type="ARBA" id="ARBA00022741"/>
    </source>
</evidence>
<dbReference type="GO" id="GO:0016887">
    <property type="term" value="F:ATP hydrolysis activity"/>
    <property type="evidence" value="ECO:0007669"/>
    <property type="project" value="InterPro"/>
</dbReference>
<keyword evidence="3" id="KW-0762">Sugar transport</keyword>
<keyword evidence="7" id="KW-0472">Membrane</keyword>
<feature type="domain" description="ABC transporter" evidence="8">
    <location>
        <begin position="267"/>
        <end position="510"/>
    </location>
</feature>
<dbReference type="GO" id="GO:0005524">
    <property type="term" value="F:ATP binding"/>
    <property type="evidence" value="ECO:0007669"/>
    <property type="project" value="UniProtKB-KW"/>
</dbReference>
<dbReference type="SMART" id="SM00382">
    <property type="entry name" value="AAA"/>
    <property type="match status" value="2"/>
</dbReference>
<evidence type="ECO:0000313" key="9">
    <source>
        <dbReference type="EMBL" id="KOS53306.1"/>
    </source>
</evidence>
<evidence type="ECO:0000256" key="2">
    <source>
        <dbReference type="ARBA" id="ARBA00022475"/>
    </source>
</evidence>
<evidence type="ECO:0000256" key="1">
    <source>
        <dbReference type="ARBA" id="ARBA00022448"/>
    </source>
</evidence>
<evidence type="ECO:0000256" key="6">
    <source>
        <dbReference type="ARBA" id="ARBA00022967"/>
    </source>
</evidence>
<evidence type="ECO:0000256" key="3">
    <source>
        <dbReference type="ARBA" id="ARBA00022597"/>
    </source>
</evidence>
<keyword evidence="2" id="KW-1003">Cell membrane</keyword>
<gene>
    <name evidence="9" type="ORF">Z051_26285</name>
</gene>
<keyword evidence="5" id="KW-0067">ATP-binding</keyword>